<accession>A0ABP8URR9</accession>
<evidence type="ECO:0000256" key="2">
    <source>
        <dbReference type="ARBA" id="ARBA00023125"/>
    </source>
</evidence>
<evidence type="ECO:0000256" key="3">
    <source>
        <dbReference type="ARBA" id="ARBA00023163"/>
    </source>
</evidence>
<evidence type="ECO:0000313" key="8">
    <source>
        <dbReference type="Proteomes" id="UP001501442"/>
    </source>
</evidence>
<dbReference type="PANTHER" id="PTHR47506">
    <property type="entry name" value="TRANSCRIPTIONAL REGULATORY PROTEIN"/>
    <property type="match status" value="1"/>
</dbReference>
<sequence length="215" mass="23294">MREGTPRAGPDAVPPPAEPGHPPRRRPRPGSPDATDAGQRARLIDALVTVVAEKGYLRTTVGQVESTAGLPENAFNAHFRDLDECFLAAYRRGTEVLLAGVEAAYRAEPSWPAGIRAGLRVVLELVAAEPAFARTCLIEASVAGPRVHRARLAFLAKFRSYLSGPDVPQVPDVIRDAVIGGVYTMIYNYVESDRTAELPGLLDPLTDFTLMFFRG</sequence>
<feature type="domain" description="HTH tetR-type" evidence="6">
    <location>
        <begin position="37"/>
        <end position="97"/>
    </location>
</feature>
<feature type="region of interest" description="Disordered" evidence="5">
    <location>
        <begin position="1"/>
        <end position="39"/>
    </location>
</feature>
<evidence type="ECO:0000256" key="4">
    <source>
        <dbReference type="PROSITE-ProRule" id="PRU00335"/>
    </source>
</evidence>
<keyword evidence="8" id="KW-1185">Reference proteome</keyword>
<dbReference type="PROSITE" id="PS50977">
    <property type="entry name" value="HTH_TETR_2"/>
    <property type="match status" value="1"/>
</dbReference>
<evidence type="ECO:0000259" key="6">
    <source>
        <dbReference type="PROSITE" id="PS50977"/>
    </source>
</evidence>
<dbReference type="Proteomes" id="UP001501442">
    <property type="component" value="Unassembled WGS sequence"/>
</dbReference>
<dbReference type="Pfam" id="PF00440">
    <property type="entry name" value="TetR_N"/>
    <property type="match status" value="1"/>
</dbReference>
<dbReference type="SUPFAM" id="SSF46689">
    <property type="entry name" value="Homeodomain-like"/>
    <property type="match status" value="1"/>
</dbReference>
<keyword evidence="1" id="KW-0805">Transcription regulation</keyword>
<protein>
    <recommendedName>
        <fullName evidence="6">HTH tetR-type domain-containing protein</fullName>
    </recommendedName>
</protein>
<evidence type="ECO:0000256" key="1">
    <source>
        <dbReference type="ARBA" id="ARBA00023015"/>
    </source>
</evidence>
<dbReference type="PANTHER" id="PTHR47506:SF6">
    <property type="entry name" value="HTH-TYPE TRANSCRIPTIONAL REPRESSOR NEMR"/>
    <property type="match status" value="1"/>
</dbReference>
<feature type="DNA-binding region" description="H-T-H motif" evidence="4">
    <location>
        <begin position="60"/>
        <end position="79"/>
    </location>
</feature>
<comment type="caution">
    <text evidence="7">The sequence shown here is derived from an EMBL/GenBank/DDBJ whole genome shotgun (WGS) entry which is preliminary data.</text>
</comment>
<reference evidence="8" key="1">
    <citation type="journal article" date="2019" name="Int. J. Syst. Evol. Microbiol.">
        <title>The Global Catalogue of Microorganisms (GCM) 10K type strain sequencing project: providing services to taxonomists for standard genome sequencing and annotation.</title>
        <authorList>
            <consortium name="The Broad Institute Genomics Platform"/>
            <consortium name="The Broad Institute Genome Sequencing Center for Infectious Disease"/>
            <person name="Wu L."/>
            <person name="Ma J."/>
        </authorList>
    </citation>
    <scope>NUCLEOTIDE SEQUENCE [LARGE SCALE GENOMIC DNA]</scope>
    <source>
        <strain evidence="8">JCM 17939</strain>
    </source>
</reference>
<dbReference type="RefSeq" id="WP_345439966.1">
    <property type="nucleotide sequence ID" value="NZ_BAABHK010000018.1"/>
</dbReference>
<evidence type="ECO:0000313" key="7">
    <source>
        <dbReference type="EMBL" id="GAA4636988.1"/>
    </source>
</evidence>
<organism evidence="7 8">
    <name type="scientific">Actinoallomurus vinaceus</name>
    <dbReference type="NCBI Taxonomy" id="1080074"/>
    <lineage>
        <taxon>Bacteria</taxon>
        <taxon>Bacillati</taxon>
        <taxon>Actinomycetota</taxon>
        <taxon>Actinomycetes</taxon>
        <taxon>Streptosporangiales</taxon>
        <taxon>Thermomonosporaceae</taxon>
        <taxon>Actinoallomurus</taxon>
    </lineage>
</organism>
<evidence type="ECO:0000256" key="5">
    <source>
        <dbReference type="SAM" id="MobiDB-lite"/>
    </source>
</evidence>
<keyword evidence="3" id="KW-0804">Transcription</keyword>
<gene>
    <name evidence="7" type="ORF">GCM10023196_089030</name>
</gene>
<dbReference type="InterPro" id="IPR009057">
    <property type="entry name" value="Homeodomain-like_sf"/>
</dbReference>
<proteinExistence type="predicted"/>
<dbReference type="EMBL" id="BAABHK010000018">
    <property type="protein sequence ID" value="GAA4636988.1"/>
    <property type="molecule type" value="Genomic_DNA"/>
</dbReference>
<keyword evidence="2 4" id="KW-0238">DNA-binding</keyword>
<name>A0ABP8URR9_9ACTN</name>
<dbReference type="Gene3D" id="1.10.357.10">
    <property type="entry name" value="Tetracycline Repressor, domain 2"/>
    <property type="match status" value="1"/>
</dbReference>
<dbReference type="InterPro" id="IPR001647">
    <property type="entry name" value="HTH_TetR"/>
</dbReference>